<name>A0A4S3ZZV3_9FLAO</name>
<dbReference type="Proteomes" id="UP000307507">
    <property type="component" value="Unassembled WGS sequence"/>
</dbReference>
<sequence length="172" mass="20110">MFLKTIKDFSLKKIIKKRLPNYKLTVTTEKIQTIGLLLDESYFSAQDNLIKELVAQGIPEKNISVLIYKDKIKKKEVFNYPFFSRKDIALGGEPVKKEILDFCENPFDMLIGYYDVEKAPLVWVTLQSKAKFKAGFATIDKRLHHFMIATVAEKYQEFVSELFRYLKILNKI</sequence>
<dbReference type="InterPro" id="IPR054207">
    <property type="entry name" value="DUF6913"/>
</dbReference>
<evidence type="ECO:0000313" key="1">
    <source>
        <dbReference type="EMBL" id="THF51548.1"/>
    </source>
</evidence>
<dbReference type="EMBL" id="SSNZ01000002">
    <property type="protein sequence ID" value="THF51548.1"/>
    <property type="molecule type" value="Genomic_DNA"/>
</dbReference>
<dbReference type="RefSeq" id="WP_136402533.1">
    <property type="nucleotide sequence ID" value="NZ_SSNZ01000002.1"/>
</dbReference>
<evidence type="ECO:0000313" key="2">
    <source>
        <dbReference type="Proteomes" id="UP000307507"/>
    </source>
</evidence>
<gene>
    <name evidence="1" type="ORF">E6C50_07230</name>
</gene>
<accession>A0A4S3ZZV3</accession>
<dbReference type="AlphaFoldDB" id="A0A4S3ZZV3"/>
<dbReference type="Pfam" id="PF21857">
    <property type="entry name" value="DUF6913"/>
    <property type="match status" value="1"/>
</dbReference>
<keyword evidence="2" id="KW-1185">Reference proteome</keyword>
<proteinExistence type="predicted"/>
<dbReference type="OrthoDB" id="1430532at2"/>
<protein>
    <submittedName>
        <fullName evidence="1">Uncharacterized protein</fullName>
    </submittedName>
</protein>
<organism evidence="1 2">
    <name type="scientific">Flavobacterium supellecticarium</name>
    <dbReference type="NCBI Taxonomy" id="2565924"/>
    <lineage>
        <taxon>Bacteria</taxon>
        <taxon>Pseudomonadati</taxon>
        <taxon>Bacteroidota</taxon>
        <taxon>Flavobacteriia</taxon>
        <taxon>Flavobacteriales</taxon>
        <taxon>Flavobacteriaceae</taxon>
        <taxon>Flavobacterium</taxon>
    </lineage>
</organism>
<comment type="caution">
    <text evidence="1">The sequence shown here is derived from an EMBL/GenBank/DDBJ whole genome shotgun (WGS) entry which is preliminary data.</text>
</comment>
<reference evidence="1 2" key="1">
    <citation type="submission" date="2019-04" db="EMBL/GenBank/DDBJ databases">
        <title>Flavobacterium sp. nov. isolated from construction timber.</title>
        <authorList>
            <person name="Lin S.-Y."/>
            <person name="Chang C.-T."/>
            <person name="Young C.-C."/>
        </authorList>
    </citation>
    <scope>NUCLEOTIDE SEQUENCE [LARGE SCALE GENOMIC DNA]</scope>
    <source>
        <strain evidence="1 2">CC-CTC003</strain>
    </source>
</reference>